<feature type="domain" description="Helicase-associated" evidence="2">
    <location>
        <begin position="483"/>
        <end position="550"/>
    </location>
</feature>
<evidence type="ECO:0000259" key="2">
    <source>
        <dbReference type="Pfam" id="PF03457"/>
    </source>
</evidence>
<dbReference type="OrthoDB" id="42040at2759"/>
<dbReference type="InterPro" id="IPR005114">
    <property type="entry name" value="Helicase_assoc"/>
</dbReference>
<feature type="region of interest" description="Disordered" evidence="1">
    <location>
        <begin position="1"/>
        <end position="36"/>
    </location>
</feature>
<feature type="compositionally biased region" description="Polar residues" evidence="1">
    <location>
        <begin position="1"/>
        <end position="24"/>
    </location>
</feature>
<dbReference type="EMBL" id="CAACVS010000037">
    <property type="protein sequence ID" value="VEU34724.1"/>
    <property type="molecule type" value="Genomic_DNA"/>
</dbReference>
<protein>
    <recommendedName>
        <fullName evidence="2">Helicase-associated domain-containing protein</fullName>
    </recommendedName>
</protein>
<feature type="domain" description="Helicase-associated" evidence="2">
    <location>
        <begin position="411"/>
        <end position="477"/>
    </location>
</feature>
<organism evidence="3 4">
    <name type="scientific">Pseudo-nitzschia multistriata</name>
    <dbReference type="NCBI Taxonomy" id="183589"/>
    <lineage>
        <taxon>Eukaryota</taxon>
        <taxon>Sar</taxon>
        <taxon>Stramenopiles</taxon>
        <taxon>Ochrophyta</taxon>
        <taxon>Bacillariophyta</taxon>
        <taxon>Bacillariophyceae</taxon>
        <taxon>Bacillariophycidae</taxon>
        <taxon>Bacillariales</taxon>
        <taxon>Bacillariaceae</taxon>
        <taxon>Pseudo-nitzschia</taxon>
    </lineage>
</organism>
<evidence type="ECO:0000313" key="3">
    <source>
        <dbReference type="EMBL" id="VEU34724.1"/>
    </source>
</evidence>
<accession>A0A448YY91</accession>
<sequence length="564" mass="63223">MDRGLSRTSNSVTNQEQTSDSDVNGQRKIHGFVPSPSTSAIRSGVALNNFDEERNKLLTASITFDDPLAFAEARAFVGKGQQTLDFANTNAALIRARQLIDEEKLQRTLLRNRLYLEDARKNSALESDLASTSNEEKLQRTLLRYRLYLEDARKNSALESDLASTSAVASASLRIGDHPPVGGSSRKRTLDQDSMLMLERERILRRARQEEQLIAEILASERRKRDGDMIFNLLSQQNPMASGTSRSTHVATHSDDLSRMTLYNRDSLSLQSALQSSNLPAPLTDTASTSSILGKRTSFATSASPSMARRLSTMNRLPCEGNGLGDAITQRSQAPTSLCDPIGSRDVNSVYASMLRSVAPLPTTAPSPVDFIRSSTLHTAEAPSFAGVSLHQQAPDEADDISKRFNKHQCKQWTVKFHELIAYKKKHGHCNVPHLYKENRGLAMWVKRQRHQHNLLAEKKPSTLTGERIKLLESIGFIWNCLDSAWEKNFQDLRAFAICHGHFSVPHTYEKNTKLSSWVVNQRRQCKLVEDGKPSSMTKHRFEKLEQIGFPVVNKKRKRARSTL</sequence>
<keyword evidence="4" id="KW-1185">Reference proteome</keyword>
<evidence type="ECO:0000313" key="4">
    <source>
        <dbReference type="Proteomes" id="UP000291116"/>
    </source>
</evidence>
<evidence type="ECO:0000256" key="1">
    <source>
        <dbReference type="SAM" id="MobiDB-lite"/>
    </source>
</evidence>
<dbReference type="Proteomes" id="UP000291116">
    <property type="component" value="Unassembled WGS sequence"/>
</dbReference>
<dbReference type="AlphaFoldDB" id="A0A448YY91"/>
<dbReference type="Gene3D" id="6.10.140.530">
    <property type="match status" value="2"/>
</dbReference>
<name>A0A448YY91_9STRA</name>
<dbReference type="PANTHER" id="PTHR33418:SF1">
    <property type="entry name" value="HELICASE-ASSOCIATED DOMAIN-CONTAINING PROTEIN"/>
    <property type="match status" value="1"/>
</dbReference>
<proteinExistence type="predicted"/>
<gene>
    <name evidence="3" type="ORF">PSNMU_V1.4_AUG-EV-PASAV3_0014520</name>
</gene>
<dbReference type="Pfam" id="PF03457">
    <property type="entry name" value="HA"/>
    <property type="match status" value="2"/>
</dbReference>
<dbReference type="PANTHER" id="PTHR33418">
    <property type="entry name" value="HELICASE-ASSOCIATED"/>
    <property type="match status" value="1"/>
</dbReference>
<reference evidence="3 4" key="1">
    <citation type="submission" date="2019-01" db="EMBL/GenBank/DDBJ databases">
        <authorList>
            <person name="Ferrante I. M."/>
        </authorList>
    </citation>
    <scope>NUCLEOTIDE SEQUENCE [LARGE SCALE GENOMIC DNA]</scope>
    <source>
        <strain evidence="3 4">B856</strain>
    </source>
</reference>